<keyword evidence="3" id="KW-1185">Reference proteome</keyword>
<accession>A0A5S4EP68</accession>
<proteinExistence type="predicted"/>
<name>A0A5S4EP68_9PROT</name>
<dbReference type="Proteomes" id="UP000306324">
    <property type="component" value="Unassembled WGS sequence"/>
</dbReference>
<evidence type="ECO:0000313" key="3">
    <source>
        <dbReference type="Proteomes" id="UP000306324"/>
    </source>
</evidence>
<comment type="caution">
    <text evidence="2">The sequence shown here is derived from an EMBL/GenBank/DDBJ whole genome shotgun (WGS) entry which is preliminary data.</text>
</comment>
<sequence length="41" mass="4680">MPAAAVACATSRTATHRRRQPERSVRYRTVQTHLATWLELS</sequence>
<organism evidence="2 3">
    <name type="scientific">Candidatus Accumulibacter phosphatis</name>
    <dbReference type="NCBI Taxonomy" id="327160"/>
    <lineage>
        <taxon>Bacteria</taxon>
        <taxon>Pseudomonadati</taxon>
        <taxon>Pseudomonadota</taxon>
        <taxon>Betaproteobacteria</taxon>
        <taxon>Candidatus Accumulibacter</taxon>
    </lineage>
</organism>
<gene>
    <name evidence="2" type="ORF">ACCUM_3468</name>
</gene>
<protein>
    <submittedName>
        <fullName evidence="2">Uncharacterized protein</fullName>
    </submittedName>
</protein>
<dbReference type="AlphaFoldDB" id="A0A5S4EP68"/>
<feature type="compositionally biased region" description="Low complexity" evidence="1">
    <location>
        <begin position="1"/>
        <end position="13"/>
    </location>
</feature>
<feature type="region of interest" description="Disordered" evidence="1">
    <location>
        <begin position="1"/>
        <end position="25"/>
    </location>
</feature>
<reference evidence="2 3" key="1">
    <citation type="submission" date="2019-04" db="EMBL/GenBank/DDBJ databases">
        <title>A novel phosphate-accumulating bacterium identified in bioreactor for phosphate removal from wastewater.</title>
        <authorList>
            <person name="Kotlyarov R.Y."/>
            <person name="Beletsky A.V."/>
            <person name="Kallistova A.Y."/>
            <person name="Dorofeev A.G."/>
            <person name="Nikolaev Y.Y."/>
            <person name="Pimenov N.V."/>
            <person name="Ravin N.V."/>
            <person name="Mardanov A.V."/>
        </authorList>
    </citation>
    <scope>NUCLEOTIDE SEQUENCE [LARGE SCALE GENOMIC DNA]</scope>
    <source>
        <strain evidence="2 3">Bin19</strain>
    </source>
</reference>
<evidence type="ECO:0000256" key="1">
    <source>
        <dbReference type="SAM" id="MobiDB-lite"/>
    </source>
</evidence>
<evidence type="ECO:0000313" key="2">
    <source>
        <dbReference type="EMBL" id="TMQ77135.1"/>
    </source>
</evidence>
<dbReference type="EMBL" id="SWAD01000031">
    <property type="protein sequence ID" value="TMQ77135.1"/>
    <property type="molecule type" value="Genomic_DNA"/>
</dbReference>